<keyword evidence="2" id="KW-0812">Transmembrane</keyword>
<proteinExistence type="predicted"/>
<keyword evidence="2" id="KW-1133">Transmembrane helix</keyword>
<evidence type="ECO:0000313" key="4">
    <source>
        <dbReference type="Proteomes" id="UP000199155"/>
    </source>
</evidence>
<feature type="region of interest" description="Disordered" evidence="1">
    <location>
        <begin position="1"/>
        <end position="20"/>
    </location>
</feature>
<feature type="compositionally biased region" description="Basic and acidic residues" evidence="1">
    <location>
        <begin position="1"/>
        <end position="10"/>
    </location>
</feature>
<dbReference type="STRING" id="417292.SAMN05421806_117155"/>
<sequence>MEESPERPERSGGSGGRHRAVGAVFEPTRPVTRNRLVLMFLLGALVWLAAGVLAVVLLGHSAILLTLLTAVVLSWLVFGLALLGAIAVRRRDERGAPPAPPEGGAR</sequence>
<name>A0A1G9H1Y9_9ACTN</name>
<evidence type="ECO:0000256" key="2">
    <source>
        <dbReference type="SAM" id="Phobius"/>
    </source>
</evidence>
<gene>
    <name evidence="3" type="ORF">SAMN05421806_117155</name>
</gene>
<keyword evidence="2" id="KW-0472">Membrane</keyword>
<keyword evidence="4" id="KW-1185">Reference proteome</keyword>
<dbReference type="Proteomes" id="UP000199155">
    <property type="component" value="Unassembled WGS sequence"/>
</dbReference>
<evidence type="ECO:0000313" key="3">
    <source>
        <dbReference type="EMBL" id="SDL06966.1"/>
    </source>
</evidence>
<dbReference type="AlphaFoldDB" id="A0A1G9H1Y9"/>
<dbReference type="EMBL" id="FNFF01000017">
    <property type="protein sequence ID" value="SDL06966.1"/>
    <property type="molecule type" value="Genomic_DNA"/>
</dbReference>
<protein>
    <submittedName>
        <fullName evidence="3">Uncharacterized protein</fullName>
    </submittedName>
</protein>
<feature type="transmembrane region" description="Helical" evidence="2">
    <location>
        <begin position="63"/>
        <end position="88"/>
    </location>
</feature>
<accession>A0A1G9H1Y9</accession>
<organism evidence="3 4">
    <name type="scientific">Streptomyces indicus</name>
    <dbReference type="NCBI Taxonomy" id="417292"/>
    <lineage>
        <taxon>Bacteria</taxon>
        <taxon>Bacillati</taxon>
        <taxon>Actinomycetota</taxon>
        <taxon>Actinomycetes</taxon>
        <taxon>Kitasatosporales</taxon>
        <taxon>Streptomycetaceae</taxon>
        <taxon>Streptomyces</taxon>
    </lineage>
</organism>
<reference evidence="3 4" key="1">
    <citation type="submission" date="2016-10" db="EMBL/GenBank/DDBJ databases">
        <authorList>
            <person name="de Groot N.N."/>
        </authorList>
    </citation>
    <scope>NUCLEOTIDE SEQUENCE [LARGE SCALE GENOMIC DNA]</scope>
    <source>
        <strain evidence="3 4">CGMCC 4.5727</strain>
    </source>
</reference>
<feature type="transmembrane region" description="Helical" evidence="2">
    <location>
        <begin position="36"/>
        <end position="57"/>
    </location>
</feature>
<evidence type="ECO:0000256" key="1">
    <source>
        <dbReference type="SAM" id="MobiDB-lite"/>
    </source>
</evidence>
<dbReference type="RefSeq" id="WP_245769637.1">
    <property type="nucleotide sequence ID" value="NZ_FNFF01000017.1"/>
</dbReference>